<evidence type="ECO:0000313" key="3">
    <source>
        <dbReference type="EMBL" id="QDU27953.1"/>
    </source>
</evidence>
<feature type="domain" description="EF-hand" evidence="2">
    <location>
        <begin position="666"/>
        <end position="701"/>
    </location>
</feature>
<dbReference type="PROSITE" id="PS00018">
    <property type="entry name" value="EF_HAND_1"/>
    <property type="match status" value="1"/>
</dbReference>
<gene>
    <name evidence="3" type="primary">nanM_1</name>
    <name evidence="3" type="ORF">ETAA8_30450</name>
</gene>
<keyword evidence="1" id="KW-0732">Signal</keyword>
<dbReference type="EC" id="5.1.3.24" evidence="3"/>
<dbReference type="AlphaFoldDB" id="A0A517YCI6"/>
<dbReference type="Gene3D" id="1.10.238.10">
    <property type="entry name" value="EF-hand"/>
    <property type="match status" value="1"/>
</dbReference>
<dbReference type="SUPFAM" id="SSF47473">
    <property type="entry name" value="EF-hand"/>
    <property type="match status" value="1"/>
</dbReference>
<dbReference type="InterPro" id="IPR052392">
    <property type="entry name" value="Kelch-BTB_domain-containing"/>
</dbReference>
<dbReference type="InterPro" id="IPR002048">
    <property type="entry name" value="EF_hand_dom"/>
</dbReference>
<dbReference type="InterPro" id="IPR018247">
    <property type="entry name" value="EF_Hand_1_Ca_BS"/>
</dbReference>
<protein>
    <submittedName>
        <fullName evidence="3">N-acetylneuraminate epimerase</fullName>
        <ecNumber evidence="3">5.1.3.24</ecNumber>
    </submittedName>
</protein>
<dbReference type="Proteomes" id="UP000315017">
    <property type="component" value="Chromosome"/>
</dbReference>
<dbReference type="RefSeq" id="WP_145089427.1">
    <property type="nucleotide sequence ID" value="NZ_CP036274.1"/>
</dbReference>
<feature type="signal peptide" evidence="1">
    <location>
        <begin position="1"/>
        <end position="20"/>
    </location>
</feature>
<dbReference type="OrthoDB" id="232651at2"/>
<keyword evidence="4" id="KW-1185">Reference proteome</keyword>
<evidence type="ECO:0000256" key="1">
    <source>
        <dbReference type="SAM" id="SignalP"/>
    </source>
</evidence>
<evidence type="ECO:0000259" key="2">
    <source>
        <dbReference type="PROSITE" id="PS50222"/>
    </source>
</evidence>
<evidence type="ECO:0000313" key="4">
    <source>
        <dbReference type="Proteomes" id="UP000315017"/>
    </source>
</evidence>
<dbReference type="GO" id="GO:0016853">
    <property type="term" value="F:isomerase activity"/>
    <property type="evidence" value="ECO:0007669"/>
    <property type="project" value="UniProtKB-KW"/>
</dbReference>
<accession>A0A517YCI6</accession>
<dbReference type="InterPro" id="IPR011992">
    <property type="entry name" value="EF-hand-dom_pair"/>
</dbReference>
<keyword evidence="3" id="KW-0413">Isomerase</keyword>
<dbReference type="PANTHER" id="PTHR46375:SF3">
    <property type="entry name" value="KELCH REPEAT AND BTB DOMAIN-CONTAINING PROTEIN 13"/>
    <property type="match status" value="1"/>
</dbReference>
<dbReference type="GO" id="GO:0005509">
    <property type="term" value="F:calcium ion binding"/>
    <property type="evidence" value="ECO:0007669"/>
    <property type="project" value="InterPro"/>
</dbReference>
<dbReference type="EMBL" id="CP036274">
    <property type="protein sequence ID" value="QDU27953.1"/>
    <property type="molecule type" value="Genomic_DNA"/>
</dbReference>
<dbReference type="PANTHER" id="PTHR46375">
    <property type="entry name" value="KELCH REPEAT AND BTB DOMAIN-CONTAINING PROTEIN 13-RELATED"/>
    <property type="match status" value="1"/>
</dbReference>
<dbReference type="Pfam" id="PF24681">
    <property type="entry name" value="Kelch_KLHDC2_KLHL20_DRC7"/>
    <property type="match status" value="2"/>
</dbReference>
<dbReference type="InterPro" id="IPR006652">
    <property type="entry name" value="Kelch_1"/>
</dbReference>
<reference evidence="3 4" key="1">
    <citation type="submission" date="2019-02" db="EMBL/GenBank/DDBJ databases">
        <title>Deep-cultivation of Planctomycetes and their phenomic and genomic characterization uncovers novel biology.</title>
        <authorList>
            <person name="Wiegand S."/>
            <person name="Jogler M."/>
            <person name="Boedeker C."/>
            <person name="Pinto D."/>
            <person name="Vollmers J."/>
            <person name="Rivas-Marin E."/>
            <person name="Kohn T."/>
            <person name="Peeters S.H."/>
            <person name="Heuer A."/>
            <person name="Rast P."/>
            <person name="Oberbeckmann S."/>
            <person name="Bunk B."/>
            <person name="Jeske O."/>
            <person name="Meyerdierks A."/>
            <person name="Storesund J.E."/>
            <person name="Kallscheuer N."/>
            <person name="Luecker S."/>
            <person name="Lage O.M."/>
            <person name="Pohl T."/>
            <person name="Merkel B.J."/>
            <person name="Hornburger P."/>
            <person name="Mueller R.-W."/>
            <person name="Bruemmer F."/>
            <person name="Labrenz M."/>
            <person name="Spormann A.M."/>
            <person name="Op den Camp H."/>
            <person name="Overmann J."/>
            <person name="Amann R."/>
            <person name="Jetten M.S.M."/>
            <person name="Mascher T."/>
            <person name="Medema M.H."/>
            <person name="Devos D.P."/>
            <person name="Kaster A.-K."/>
            <person name="Ovreas L."/>
            <person name="Rohde M."/>
            <person name="Galperin M.Y."/>
            <person name="Jogler C."/>
        </authorList>
    </citation>
    <scope>NUCLEOTIDE SEQUENCE [LARGE SCALE GENOMIC DNA]</scope>
    <source>
        <strain evidence="3 4">ETA_A8</strain>
    </source>
</reference>
<dbReference type="KEGG" id="aagg:ETAA8_30450"/>
<name>A0A517YCI6_9BACT</name>
<organism evidence="3 4">
    <name type="scientific">Anatilimnocola aggregata</name>
    <dbReference type="NCBI Taxonomy" id="2528021"/>
    <lineage>
        <taxon>Bacteria</taxon>
        <taxon>Pseudomonadati</taxon>
        <taxon>Planctomycetota</taxon>
        <taxon>Planctomycetia</taxon>
        <taxon>Pirellulales</taxon>
        <taxon>Pirellulaceae</taxon>
        <taxon>Anatilimnocola</taxon>
    </lineage>
</organism>
<dbReference type="SMART" id="SM00612">
    <property type="entry name" value="Kelch"/>
    <property type="match status" value="5"/>
</dbReference>
<dbReference type="InterPro" id="IPR015915">
    <property type="entry name" value="Kelch-typ_b-propeller"/>
</dbReference>
<proteinExistence type="predicted"/>
<dbReference type="Gene3D" id="2.120.10.80">
    <property type="entry name" value="Kelch-type beta propeller"/>
    <property type="match status" value="3"/>
</dbReference>
<dbReference type="SUPFAM" id="SSF117281">
    <property type="entry name" value="Kelch motif"/>
    <property type="match status" value="2"/>
</dbReference>
<sequence length="735" mass="79057" precursor="true">MLSRSLGLLLGLVAAIPAIAADAWVNPMPYPPLPEAISSFGATVSGDHIYVFSGHMGRVPGNSTDGLSPHFSRLNLREPNAKWEELALLQPSQSPGLVAWKGAVYRVGGLSFTNKAGEETSFNSLPIFAKYDPASNTWKELAALPEPRSSLDAAVVGDKLYVVGGWNLQGASSMDAPWHEEAYSFDLTKENGQWQAIAKPPFQTRALAAAAHQGKLWVLGGMHSTNKITRDVHIYDPQTNTWTAGPELPGGDQLAGFAISAFATGGKLFYNGSEGIVYTLKADGSGWEAVERLMFPRSFHRLVPANDTTLVAIAGVARGGGYLSNVEAIRVNTGNKPQPKLAQWLVPFAGTAKHSQILLLSGSSLYTFGGNKSRSPHNFSKEMFSNEVFRFDLAARSVEQLPHLPQGLQSGAAFLSGSRVDQSIYILGGLGFVGNEHKSLDTIYQYRLRSKAWAEEVQHLPGTRAMFNTAAHNGTLWIFGGAEVNTGKGLVSDTLKWKPTAEEPAEVVAAAAIPTPRRSFGGATIGDKYYVVGGLGEKGSIVGNAAVFDLQESKWADIASPKIARVFPNLIVVAGKLYLAGGFTKVDGHFMAVTEVEIYDPAANAWETMKGELPLKGKQLIEYQGRLLFFGVDEEKEGIAHFALLDLSPESTFVASPLNFGGGEGESTAELLTRLLKLDKNKDGKITKDEVGPRFLPIIEKVDADKDGVATKEEVEAYIRKQTSAAGASPRANRN</sequence>
<feature type="chain" id="PRO_5022076431" evidence="1">
    <location>
        <begin position="21"/>
        <end position="735"/>
    </location>
</feature>
<dbReference type="PROSITE" id="PS50222">
    <property type="entry name" value="EF_HAND_2"/>
    <property type="match status" value="1"/>
</dbReference>